<dbReference type="EMBL" id="JH159158">
    <property type="protein sequence ID" value="EGZ10472.1"/>
    <property type="molecule type" value="Genomic_DNA"/>
</dbReference>
<feature type="compositionally biased region" description="Basic and acidic residues" evidence="1">
    <location>
        <begin position="193"/>
        <end position="207"/>
    </location>
</feature>
<reference evidence="2 3" key="1">
    <citation type="journal article" date="2006" name="Science">
        <title>Phytophthora genome sequences uncover evolutionary origins and mechanisms of pathogenesis.</title>
        <authorList>
            <person name="Tyler B.M."/>
            <person name="Tripathy S."/>
            <person name="Zhang X."/>
            <person name="Dehal P."/>
            <person name="Jiang R.H."/>
            <person name="Aerts A."/>
            <person name="Arredondo F.D."/>
            <person name="Baxter L."/>
            <person name="Bensasson D."/>
            <person name="Beynon J.L."/>
            <person name="Chapman J."/>
            <person name="Damasceno C.M."/>
            <person name="Dorrance A.E."/>
            <person name="Dou D."/>
            <person name="Dickerman A.W."/>
            <person name="Dubchak I.L."/>
            <person name="Garbelotto M."/>
            <person name="Gijzen M."/>
            <person name="Gordon S.G."/>
            <person name="Govers F."/>
            <person name="Grunwald N.J."/>
            <person name="Huang W."/>
            <person name="Ivors K.L."/>
            <person name="Jones R.W."/>
            <person name="Kamoun S."/>
            <person name="Krampis K."/>
            <person name="Lamour K.H."/>
            <person name="Lee M.K."/>
            <person name="McDonald W.H."/>
            <person name="Medina M."/>
            <person name="Meijer H.J."/>
            <person name="Nordberg E.K."/>
            <person name="Maclean D.J."/>
            <person name="Ospina-Giraldo M.D."/>
            <person name="Morris P.F."/>
            <person name="Phuntumart V."/>
            <person name="Putnam N.H."/>
            <person name="Rash S."/>
            <person name="Rose J.K."/>
            <person name="Sakihama Y."/>
            <person name="Salamov A.A."/>
            <person name="Savidor A."/>
            <person name="Scheuring C.F."/>
            <person name="Smith B.M."/>
            <person name="Sobral B.W."/>
            <person name="Terry A."/>
            <person name="Torto-Alalibo T.A."/>
            <person name="Win J."/>
            <person name="Xu Z."/>
            <person name="Zhang H."/>
            <person name="Grigoriev I.V."/>
            <person name="Rokhsar D.S."/>
            <person name="Boore J.L."/>
        </authorList>
    </citation>
    <scope>NUCLEOTIDE SEQUENCE [LARGE SCALE GENOMIC DNA]</scope>
    <source>
        <strain evidence="2 3">P6497</strain>
    </source>
</reference>
<dbReference type="RefSeq" id="XP_009533217.1">
    <property type="nucleotide sequence ID" value="XM_009534922.1"/>
</dbReference>
<organism evidence="2 3">
    <name type="scientific">Phytophthora sojae (strain P6497)</name>
    <name type="common">Soybean stem and root rot agent</name>
    <name type="synonym">Phytophthora megasperma f. sp. glycines</name>
    <dbReference type="NCBI Taxonomy" id="1094619"/>
    <lineage>
        <taxon>Eukaryota</taxon>
        <taxon>Sar</taxon>
        <taxon>Stramenopiles</taxon>
        <taxon>Oomycota</taxon>
        <taxon>Peronosporomycetes</taxon>
        <taxon>Peronosporales</taxon>
        <taxon>Peronosporaceae</taxon>
        <taxon>Phytophthora</taxon>
    </lineage>
</organism>
<dbReference type="AlphaFoldDB" id="G5A083"/>
<dbReference type="Proteomes" id="UP000002640">
    <property type="component" value="Unassembled WGS sequence"/>
</dbReference>
<gene>
    <name evidence="2" type="ORF">PHYSODRAFT_304344</name>
</gene>
<evidence type="ECO:0000256" key="1">
    <source>
        <dbReference type="SAM" id="MobiDB-lite"/>
    </source>
</evidence>
<protein>
    <submittedName>
        <fullName evidence="2">Uncharacterized protein</fullName>
    </submittedName>
</protein>
<evidence type="ECO:0000313" key="2">
    <source>
        <dbReference type="EMBL" id="EGZ10472.1"/>
    </source>
</evidence>
<dbReference type="KEGG" id="psoj:PHYSODRAFT_304344"/>
<feature type="region of interest" description="Disordered" evidence="1">
    <location>
        <begin position="186"/>
        <end position="207"/>
    </location>
</feature>
<dbReference type="InParanoid" id="G5A083"/>
<name>G5A083_PHYSP</name>
<proteinExistence type="predicted"/>
<accession>G5A083</accession>
<dbReference type="GeneID" id="20642399"/>
<evidence type="ECO:0000313" key="3">
    <source>
        <dbReference type="Proteomes" id="UP000002640"/>
    </source>
</evidence>
<sequence>MATKKVWFKLLYKDGEEVVPNVTSVGVPRDACVDHFRKVAYKKVKTALPARVSVHRLKAFASRDAHQQQSALKMSAELGDFGQDADDPVVVQVPEVWVRLVDAESGAPFADTDPASIPLTEGDRVESLREIVVDAYRVILGDVSPYSLKFYANIKMQKPLHPEAQIGLLGGTLETAVIIKVPSVAGSPKRKRPSDDVDPKAAKHTKADVPISTVKENKFRQLFSNNQCIGGSFETQRTLTVEKFYRLLFPDDGSLGLPVISVRAPPMSGKTDMCCLLNNYIVANNPQVLVTHIAASYMLDSDTDKFMACFERQFGGTFTQFSSLSREKVVLIDEAEMAYRDAQLWAGIAKSVINGSIPRMRIVLFSSYGSFNNFICENRTRSGVDIRPEYRFGLRGTAVKPGLELTRGGMKAEAVDVIWSMCGGHIGLAHATLRFLRLRLGHALHTIDASSLSVELHSRDLLVHLGSLKRGMPTPEAVTSMAKFTGLSEAKVAGILNEVALGHTVLANDMNMEKGHLTRSGFLYEDENRHIQFASDVHKTLWLNSSQKH</sequence>
<keyword evidence="3" id="KW-1185">Reference proteome</keyword>